<evidence type="ECO:0000313" key="2">
    <source>
        <dbReference type="Proteomes" id="UP000580474"/>
    </source>
</evidence>
<protein>
    <submittedName>
        <fullName evidence="1">Uncharacterized protein</fullName>
    </submittedName>
</protein>
<organism evidence="1 2">
    <name type="scientific">Saccharopolyspora gloriosae</name>
    <dbReference type="NCBI Taxonomy" id="455344"/>
    <lineage>
        <taxon>Bacteria</taxon>
        <taxon>Bacillati</taxon>
        <taxon>Actinomycetota</taxon>
        <taxon>Actinomycetes</taxon>
        <taxon>Pseudonocardiales</taxon>
        <taxon>Pseudonocardiaceae</taxon>
        <taxon>Saccharopolyspora</taxon>
    </lineage>
</organism>
<keyword evidence="2" id="KW-1185">Reference proteome</keyword>
<dbReference type="AlphaFoldDB" id="A0A840NQ47"/>
<comment type="caution">
    <text evidence="1">The sequence shown here is derived from an EMBL/GenBank/DDBJ whole genome shotgun (WGS) entry which is preliminary data.</text>
</comment>
<sequence>MAAALDADPGILGRWDCGLRWAKQHGQADQVYLLVTDGAAEYSTAYDGSEEAAAIISRLRTTDPREDARQVFHRP</sequence>
<evidence type="ECO:0000313" key="1">
    <source>
        <dbReference type="EMBL" id="MBB5072488.1"/>
    </source>
</evidence>
<accession>A0A840NQ47</accession>
<dbReference type="EMBL" id="JACHIV010000001">
    <property type="protein sequence ID" value="MBB5072488.1"/>
    <property type="molecule type" value="Genomic_DNA"/>
</dbReference>
<dbReference type="RefSeq" id="WP_184483872.1">
    <property type="nucleotide sequence ID" value="NZ_JACHIV010000001.1"/>
</dbReference>
<name>A0A840NQ47_9PSEU</name>
<dbReference type="Proteomes" id="UP000580474">
    <property type="component" value="Unassembled WGS sequence"/>
</dbReference>
<gene>
    <name evidence="1" type="ORF">BJ969_005576</name>
</gene>
<reference evidence="1 2" key="1">
    <citation type="submission" date="2020-08" db="EMBL/GenBank/DDBJ databases">
        <title>Sequencing the genomes of 1000 actinobacteria strains.</title>
        <authorList>
            <person name="Klenk H.-P."/>
        </authorList>
    </citation>
    <scope>NUCLEOTIDE SEQUENCE [LARGE SCALE GENOMIC DNA]</scope>
    <source>
        <strain evidence="1 2">DSM 45582</strain>
    </source>
</reference>
<proteinExistence type="predicted"/>